<keyword evidence="2" id="KW-1185">Reference proteome</keyword>
<comment type="caution">
    <text evidence="1">The sequence shown here is derived from an EMBL/GenBank/DDBJ whole genome shotgun (WGS) entry which is preliminary data.</text>
</comment>
<accession>A0ABQ9GQ60</accession>
<evidence type="ECO:0000313" key="1">
    <source>
        <dbReference type="EMBL" id="KAJ8874187.1"/>
    </source>
</evidence>
<sequence>MSITGLFFQMSIEAYTVSTVCCLQVKRVAVPQILYSIHLSKHQLDHLEIVKISPCGDTEMMESYLGKSL</sequence>
<proteinExistence type="predicted"/>
<organism evidence="1 2">
    <name type="scientific">Dryococelus australis</name>
    <dbReference type="NCBI Taxonomy" id="614101"/>
    <lineage>
        <taxon>Eukaryota</taxon>
        <taxon>Metazoa</taxon>
        <taxon>Ecdysozoa</taxon>
        <taxon>Arthropoda</taxon>
        <taxon>Hexapoda</taxon>
        <taxon>Insecta</taxon>
        <taxon>Pterygota</taxon>
        <taxon>Neoptera</taxon>
        <taxon>Polyneoptera</taxon>
        <taxon>Phasmatodea</taxon>
        <taxon>Verophasmatodea</taxon>
        <taxon>Anareolatae</taxon>
        <taxon>Phasmatidae</taxon>
        <taxon>Eurycanthinae</taxon>
        <taxon>Dryococelus</taxon>
    </lineage>
</organism>
<reference evidence="1 2" key="1">
    <citation type="submission" date="2023-02" db="EMBL/GenBank/DDBJ databases">
        <title>LHISI_Scaffold_Assembly.</title>
        <authorList>
            <person name="Stuart O.P."/>
            <person name="Cleave R."/>
            <person name="Magrath M.J.L."/>
            <person name="Mikheyev A.S."/>
        </authorList>
    </citation>
    <scope>NUCLEOTIDE SEQUENCE [LARGE SCALE GENOMIC DNA]</scope>
    <source>
        <strain evidence="1">Daus_M_001</strain>
        <tissue evidence="1">Leg muscle</tissue>
    </source>
</reference>
<evidence type="ECO:0000313" key="2">
    <source>
        <dbReference type="Proteomes" id="UP001159363"/>
    </source>
</evidence>
<dbReference type="Proteomes" id="UP001159363">
    <property type="component" value="Chromosome 9"/>
</dbReference>
<dbReference type="EMBL" id="JARBHB010000010">
    <property type="protein sequence ID" value="KAJ8874187.1"/>
    <property type="molecule type" value="Genomic_DNA"/>
</dbReference>
<gene>
    <name evidence="1" type="ORF">PR048_025029</name>
</gene>
<name>A0ABQ9GQ60_9NEOP</name>
<protein>
    <submittedName>
        <fullName evidence="1">Uncharacterized protein</fullName>
    </submittedName>
</protein>